<proteinExistence type="predicted"/>
<feature type="signal peptide" evidence="1">
    <location>
        <begin position="1"/>
        <end position="23"/>
    </location>
</feature>
<dbReference type="RefSeq" id="WP_149098833.1">
    <property type="nucleotide sequence ID" value="NZ_BMMG01000004.1"/>
</dbReference>
<dbReference type="Pfam" id="PF14356">
    <property type="entry name" value="DUF4403"/>
    <property type="match status" value="1"/>
</dbReference>
<comment type="caution">
    <text evidence="2">The sequence shown here is derived from an EMBL/GenBank/DDBJ whole genome shotgun (WGS) entry which is preliminary data.</text>
</comment>
<organism evidence="2 4">
    <name type="scientific">Rufibacter glacialis</name>
    <dbReference type="NCBI Taxonomy" id="1259555"/>
    <lineage>
        <taxon>Bacteria</taxon>
        <taxon>Pseudomonadati</taxon>
        <taxon>Bacteroidota</taxon>
        <taxon>Cytophagia</taxon>
        <taxon>Cytophagales</taxon>
        <taxon>Hymenobacteraceae</taxon>
        <taxon>Rufibacter</taxon>
    </lineage>
</organism>
<evidence type="ECO:0000313" key="4">
    <source>
        <dbReference type="Proteomes" id="UP000323866"/>
    </source>
</evidence>
<keyword evidence="5" id="KW-1185">Reference proteome</keyword>
<dbReference type="InterPro" id="IPR025515">
    <property type="entry name" value="DUF4403"/>
</dbReference>
<sequence>MQRRHFLFIPVLLAALCTPLACQKTTTLTDTTGLESTAPAPPLPSLPLSTITLPVSLPVSVLETRLNQELTGVLYQDNNLEDDDLMVKVTKLGAIRLRTEFSKLYMEVPLRIWAKGRWQWNACELCKKLQKTEETEFDVTVRTESRMQILPGYTLKSYTTGDFIWGNRKPTLSLGPLHLNLAPFIEPRLKAQLAPMLQLLDQELQKRVPLQTYLGQAWQQLQVPVQLNSQYNTWLSIEPQAVRLAPLELQQDRLRLQIGIDALVKVVSGQKPALSQGAALPEFTPTRSLPPVAQLHVASDISYAYLTQVLQKEVKNQTFRFEEGKHQLTVHDVALTGRGTQLLLDLNVSGSTKAAFLTKKFEGNVRLQATPYYDSESQSVKVKNLEYTLQTRDQLLNTAQWLLQNRFRAQLEKEMEFPVKSQLATIRTSLNQGLQENQLHEGILLKGSAFTLEPDTLLVTPNGLRTLFLASGQLSLSFQ</sequence>
<reference evidence="3 5" key="3">
    <citation type="submission" date="2024-08" db="EMBL/GenBank/DDBJ databases">
        <authorList>
            <person name="Wei W."/>
        </authorList>
    </citation>
    <scope>NUCLEOTIDE SEQUENCE [LARGE SCALE GENOMIC DNA]</scope>
    <source>
        <strain evidence="3 5">XU2</strain>
    </source>
</reference>
<dbReference type="EMBL" id="JBGOGF010000003">
    <property type="protein sequence ID" value="MFA1770795.1"/>
    <property type="molecule type" value="Genomic_DNA"/>
</dbReference>
<dbReference type="OrthoDB" id="617059at2"/>
<name>A0A5M8QDL0_9BACT</name>
<dbReference type="Proteomes" id="UP000323866">
    <property type="component" value="Unassembled WGS sequence"/>
</dbReference>
<evidence type="ECO:0000256" key="1">
    <source>
        <dbReference type="SAM" id="SignalP"/>
    </source>
</evidence>
<gene>
    <name evidence="3" type="ORF">ACD591_05785</name>
    <name evidence="2" type="ORF">FOE74_11835</name>
</gene>
<dbReference type="AlphaFoldDB" id="A0A5M8QDL0"/>
<evidence type="ECO:0000313" key="5">
    <source>
        <dbReference type="Proteomes" id="UP001570846"/>
    </source>
</evidence>
<keyword evidence="1" id="KW-0732">Signal</keyword>
<evidence type="ECO:0000313" key="2">
    <source>
        <dbReference type="EMBL" id="KAA6433171.1"/>
    </source>
</evidence>
<accession>A0A5M8QDL0</accession>
<reference evidence="2 4" key="1">
    <citation type="submission" date="2019-07" db="EMBL/GenBank/DDBJ databases">
        <authorList>
            <person name="Qu J.-H."/>
        </authorList>
    </citation>
    <scope>NUCLEOTIDE SEQUENCE [LARGE SCALE GENOMIC DNA]</scope>
    <source>
        <strain evidence="2 4">MDT1-10-3</strain>
    </source>
</reference>
<feature type="chain" id="PRO_5024282559" evidence="1">
    <location>
        <begin position="24"/>
        <end position="479"/>
    </location>
</feature>
<dbReference type="Proteomes" id="UP001570846">
    <property type="component" value="Unassembled WGS sequence"/>
</dbReference>
<dbReference type="EMBL" id="VKKZ01000021">
    <property type="protein sequence ID" value="KAA6433171.1"/>
    <property type="molecule type" value="Genomic_DNA"/>
</dbReference>
<evidence type="ECO:0000313" key="3">
    <source>
        <dbReference type="EMBL" id="MFA1770795.1"/>
    </source>
</evidence>
<protein>
    <submittedName>
        <fullName evidence="2">DUF4403 family protein</fullName>
    </submittedName>
</protein>
<reference evidence="2 4" key="2">
    <citation type="submission" date="2019-09" db="EMBL/GenBank/DDBJ databases">
        <title>A bacterium isolated from glacier soil.</title>
        <authorList>
            <person name="Liu Q."/>
        </authorList>
    </citation>
    <scope>NUCLEOTIDE SEQUENCE [LARGE SCALE GENOMIC DNA]</scope>
    <source>
        <strain evidence="2 4">MDT1-10-3</strain>
    </source>
</reference>